<feature type="region of interest" description="Disordered" evidence="1">
    <location>
        <begin position="1"/>
        <end position="24"/>
    </location>
</feature>
<dbReference type="EMBL" id="BAAABW010000007">
    <property type="protein sequence ID" value="GAA0338174.1"/>
    <property type="molecule type" value="Genomic_DNA"/>
</dbReference>
<organism evidence="2 3">
    <name type="scientific">Streptomyces blastmyceticus</name>
    <dbReference type="NCBI Taxonomy" id="68180"/>
    <lineage>
        <taxon>Bacteria</taxon>
        <taxon>Bacillati</taxon>
        <taxon>Actinomycetota</taxon>
        <taxon>Actinomycetes</taxon>
        <taxon>Kitasatosporales</taxon>
        <taxon>Streptomycetaceae</taxon>
        <taxon>Streptomyces</taxon>
    </lineage>
</organism>
<comment type="caution">
    <text evidence="2">The sequence shown here is derived from an EMBL/GenBank/DDBJ whole genome shotgun (WGS) entry which is preliminary data.</text>
</comment>
<name>A0ABN0WHX3_9ACTN</name>
<feature type="compositionally biased region" description="Low complexity" evidence="1">
    <location>
        <begin position="7"/>
        <end position="18"/>
    </location>
</feature>
<evidence type="ECO:0000313" key="2">
    <source>
        <dbReference type="EMBL" id="GAA0338174.1"/>
    </source>
</evidence>
<evidence type="ECO:0000256" key="1">
    <source>
        <dbReference type="SAM" id="MobiDB-lite"/>
    </source>
</evidence>
<feature type="region of interest" description="Disordered" evidence="1">
    <location>
        <begin position="49"/>
        <end position="75"/>
    </location>
</feature>
<gene>
    <name evidence="2" type="ORF">GCM10010319_12700</name>
</gene>
<evidence type="ECO:0000313" key="3">
    <source>
        <dbReference type="Proteomes" id="UP001500063"/>
    </source>
</evidence>
<accession>A0ABN0WHX3</accession>
<sequence length="75" mass="8252">MGGGVARAGDAPRAVAASRTDRRVTRARRIREPFRDGRSARETHYVTDVPHAEPPSTARLFRSFPPNPGTEVAIR</sequence>
<protein>
    <submittedName>
        <fullName evidence="2">Uncharacterized protein</fullName>
    </submittedName>
</protein>
<keyword evidence="3" id="KW-1185">Reference proteome</keyword>
<dbReference type="Proteomes" id="UP001500063">
    <property type="component" value="Unassembled WGS sequence"/>
</dbReference>
<proteinExistence type="predicted"/>
<reference evidence="2 3" key="1">
    <citation type="journal article" date="2019" name="Int. J. Syst. Evol. Microbiol.">
        <title>The Global Catalogue of Microorganisms (GCM) 10K type strain sequencing project: providing services to taxonomists for standard genome sequencing and annotation.</title>
        <authorList>
            <consortium name="The Broad Institute Genomics Platform"/>
            <consortium name="The Broad Institute Genome Sequencing Center for Infectious Disease"/>
            <person name="Wu L."/>
            <person name="Ma J."/>
        </authorList>
    </citation>
    <scope>NUCLEOTIDE SEQUENCE [LARGE SCALE GENOMIC DNA]</scope>
    <source>
        <strain evidence="2 3">JCM 4565</strain>
    </source>
</reference>